<feature type="compositionally biased region" description="Basic residues" evidence="7">
    <location>
        <begin position="687"/>
        <end position="696"/>
    </location>
</feature>
<feature type="compositionally biased region" description="Polar residues" evidence="7">
    <location>
        <begin position="122"/>
        <end position="149"/>
    </location>
</feature>
<feature type="compositionally biased region" description="Basic and acidic residues" evidence="7">
    <location>
        <begin position="410"/>
        <end position="422"/>
    </location>
</feature>
<dbReference type="GO" id="GO:0005509">
    <property type="term" value="F:calcium ion binding"/>
    <property type="evidence" value="ECO:0007669"/>
    <property type="project" value="InterPro"/>
</dbReference>
<dbReference type="SMART" id="SM00239">
    <property type="entry name" value="C2"/>
    <property type="match status" value="1"/>
</dbReference>
<dbReference type="InterPro" id="IPR011992">
    <property type="entry name" value="EF-hand-dom_pair"/>
</dbReference>
<feature type="region of interest" description="Disordered" evidence="7">
    <location>
        <begin position="405"/>
        <end position="428"/>
    </location>
</feature>
<dbReference type="Gene3D" id="2.30.29.30">
    <property type="entry name" value="Pleckstrin-homology domain (PH domain)/Phosphotyrosine-binding domain (PTB)"/>
    <property type="match status" value="1"/>
</dbReference>
<dbReference type="InterPro" id="IPR001192">
    <property type="entry name" value="PI-PLC_fam"/>
</dbReference>
<dbReference type="PROSITE" id="PS50008">
    <property type="entry name" value="PIPLC_Y_DOMAIN"/>
    <property type="match status" value="1"/>
</dbReference>
<sequence>MADPPVPLNPARILKRAGGLLNSNGQVVKELVDGPSPPTSNGFGASIKRKFRGLRTRAGVLTRSRSFSGEATRGPATGTEEKKFMKPLSRSLTDVTSIESPILPSRSRSSPKSKAHRFSAQPRLQTLPSLSEGTSVHHVTSPVNSNADPSSPAIGNVRVPQLLQLGTPMTKVSLKKHKKFVFRLDADLGQIVWESKKHKIIPIENIKEIRSGDDARYYRQQFHLSQEYEDRWLSIIYLLDGNYKTLHLIAATKDVFQLWDRTLRDLHAIRLELMRGLGNVEMRQALWEKHYWKGADEERDQKLTFDEVEKLCRRLNINSTHEDLLRLFKQADTQNRQFLDFDDFRRFVKLLKARPEIDRLYKKLRAENNGVFDYGVFEKFLKEEQESQLSPSELRALFNKYSTSSTPIRSPKDNTYDHDKYHQPNTTTSSRGPFFNTVSTSVITIDAFTAFLLSPDNSIFADQHKDVWQDMTRPLPEYFISSSHNTYLVGHQLVGVSTIEGYIRALLHSCRSVEVDIYDGELEPMIFHGKTFTSKVSLREVCQTIAKYGFVASPYPIIISAEVHCGLLGQDMIAEIMVKEFGDSLVRVPVDAEGAIVKDKIEQLPSPEELKGKILLKAKNFNLLRSDSDSDVGYYTDPSSSASDSEAFYDFSKEAQPFASPRHDKKEKSRGQSDTSQIAKAGTNILKRVRSVRRKSASAPSPKPTLSQSPPASLVLSQSLPSSRAVLSQSPPSISSSSSPTMSDAQNGKIGAGAGATPQSINSSLSLPTPTLAPSSPPSSKSSSLPISLPLPIPGRRSDVGASGSDRPPKPKMSLALLALLVYTVGVKWRGINKKEEYAPEHLFSLSENMANKILRFGMWDLIKHTKTHLVRTYPKGTRLSSTNYQPHRFWAAGAQLVAINWQTFDLGYMINHAMFQRNGRSGYVLKPDAIRLAQKDRLAKRTMHSFDVTIISAQQLPRPKDASGHEVAEKAIVDPYVEVTLHIPDWPVVLRDKEKEKEKEKSGAGSGATATAGTAAATQPLSVLAAPAIVAATAATTLLPVAAAANLQTPPASTPGRATSSRTSAVRKNGFNPVWEETLRIPFDCVGDMMDLIFVKFVVRQEDKKDTDEPLAVYCASLGSLQHGYRHLPLHDLQLSQYLYSTLFVRINVNTAPS</sequence>
<evidence type="ECO:0000259" key="10">
    <source>
        <dbReference type="PROSITE" id="PS50222"/>
    </source>
</evidence>
<dbReference type="CDD" id="cd08558">
    <property type="entry name" value="PI-PLCc_eukaryota"/>
    <property type="match status" value="1"/>
</dbReference>
<dbReference type="PANTHER" id="PTHR10336:SF36">
    <property type="entry name" value="1-PHOSPHATIDYLINOSITOL 4,5-BISPHOSPHATE PHOSPHODIESTERASE BETA-4"/>
    <property type="match status" value="1"/>
</dbReference>
<evidence type="ECO:0000256" key="3">
    <source>
        <dbReference type="ARBA" id="ARBA00022963"/>
    </source>
</evidence>
<protein>
    <recommendedName>
        <fullName evidence="1 6">Phosphoinositide phospholipase C</fullName>
        <ecNumber evidence="1 6">3.1.4.11</ecNumber>
    </recommendedName>
</protein>
<feature type="region of interest" description="Disordered" evidence="7">
    <location>
        <begin position="65"/>
        <end position="153"/>
    </location>
</feature>
<feature type="domain" description="EF-hand" evidence="10">
    <location>
        <begin position="319"/>
        <end position="354"/>
    </location>
</feature>
<dbReference type="GO" id="GO:0048015">
    <property type="term" value="P:phosphatidylinositol-mediated signaling"/>
    <property type="evidence" value="ECO:0007669"/>
    <property type="project" value="TreeGrafter"/>
</dbReference>
<dbReference type="PROSITE" id="PS50222">
    <property type="entry name" value="EF_HAND_2"/>
    <property type="match status" value="1"/>
</dbReference>
<dbReference type="Proteomes" id="UP000283269">
    <property type="component" value="Unassembled WGS sequence"/>
</dbReference>
<dbReference type="AlphaFoldDB" id="A0A409WSB5"/>
<keyword evidence="3 6" id="KW-0442">Lipid degradation</keyword>
<dbReference type="InParanoid" id="A0A409WSB5"/>
<evidence type="ECO:0000256" key="4">
    <source>
        <dbReference type="ARBA" id="ARBA00023098"/>
    </source>
</evidence>
<dbReference type="Gene3D" id="1.10.238.10">
    <property type="entry name" value="EF-hand"/>
    <property type="match status" value="2"/>
</dbReference>
<dbReference type="Pfam" id="PF00387">
    <property type="entry name" value="PI-PLC-Y"/>
    <property type="match status" value="1"/>
</dbReference>
<dbReference type="Pfam" id="PF00168">
    <property type="entry name" value="C2"/>
    <property type="match status" value="2"/>
</dbReference>
<dbReference type="InterPro" id="IPR035892">
    <property type="entry name" value="C2_domain_sf"/>
</dbReference>
<proteinExistence type="predicted"/>
<dbReference type="SUPFAM" id="SSF50729">
    <property type="entry name" value="PH domain-like"/>
    <property type="match status" value="1"/>
</dbReference>
<dbReference type="GO" id="GO:0051209">
    <property type="term" value="P:release of sequestered calcium ion into cytosol"/>
    <property type="evidence" value="ECO:0007669"/>
    <property type="project" value="TreeGrafter"/>
</dbReference>
<dbReference type="CDD" id="cd00275">
    <property type="entry name" value="C2_PLC_like"/>
    <property type="match status" value="1"/>
</dbReference>
<dbReference type="GO" id="GO:0004435">
    <property type="term" value="F:phosphatidylinositol-4,5-bisphosphate phospholipase C activity"/>
    <property type="evidence" value="ECO:0007669"/>
    <property type="project" value="UniProtKB-EC"/>
</dbReference>
<comment type="catalytic activity">
    <reaction evidence="6">
        <text>a 1,2-diacyl-sn-glycero-3-phospho-(1D-myo-inositol-4,5-bisphosphate) + H2O = 1D-myo-inositol 1,4,5-trisphosphate + a 1,2-diacyl-sn-glycerol + H(+)</text>
        <dbReference type="Rhea" id="RHEA:33179"/>
        <dbReference type="ChEBI" id="CHEBI:15377"/>
        <dbReference type="ChEBI" id="CHEBI:15378"/>
        <dbReference type="ChEBI" id="CHEBI:17815"/>
        <dbReference type="ChEBI" id="CHEBI:58456"/>
        <dbReference type="ChEBI" id="CHEBI:203600"/>
        <dbReference type="EC" id="3.1.4.11"/>
    </reaction>
</comment>
<feature type="domain" description="PI-PLC Y-box" evidence="9">
    <location>
        <begin position="817"/>
        <end position="932"/>
    </location>
</feature>
<dbReference type="PANTHER" id="PTHR10336">
    <property type="entry name" value="PHOSPHOINOSITIDE-SPECIFIC PHOSPHOLIPASE C FAMILY PROTEIN"/>
    <property type="match status" value="1"/>
</dbReference>
<keyword evidence="12" id="KW-1185">Reference proteome</keyword>
<feature type="compositionally biased region" description="Low complexity" evidence="7">
    <location>
        <begin position="728"/>
        <end position="743"/>
    </location>
</feature>
<dbReference type="PRINTS" id="PR00390">
    <property type="entry name" value="PHPHLIPASEC"/>
</dbReference>
<evidence type="ECO:0000256" key="5">
    <source>
        <dbReference type="ARBA" id="ARBA00023224"/>
    </source>
</evidence>
<feature type="compositionally biased region" description="Low complexity" evidence="7">
    <location>
        <begin position="763"/>
        <end position="790"/>
    </location>
</feature>
<dbReference type="InterPro" id="IPR000909">
    <property type="entry name" value="PLipase_C_PInositol-sp_X_dom"/>
</dbReference>
<feature type="region of interest" description="Disordered" evidence="7">
    <location>
        <begin position="655"/>
        <end position="809"/>
    </location>
</feature>
<feature type="compositionally biased region" description="Low complexity" evidence="7">
    <location>
        <begin position="97"/>
        <end position="108"/>
    </location>
</feature>
<dbReference type="FunCoup" id="A0A409WSB5">
    <property type="interactions" value="133"/>
</dbReference>
<dbReference type="EC" id="3.1.4.11" evidence="1 6"/>
<evidence type="ECO:0000313" key="11">
    <source>
        <dbReference type="EMBL" id="PPQ81366.1"/>
    </source>
</evidence>
<dbReference type="Gene3D" id="2.60.40.150">
    <property type="entry name" value="C2 domain"/>
    <property type="match status" value="1"/>
</dbReference>
<evidence type="ECO:0000256" key="7">
    <source>
        <dbReference type="SAM" id="MobiDB-lite"/>
    </source>
</evidence>
<feature type="compositionally biased region" description="Polar residues" evidence="7">
    <location>
        <begin position="704"/>
        <end position="727"/>
    </location>
</feature>
<keyword evidence="2 6" id="KW-0378">Hydrolase</keyword>
<dbReference type="SUPFAM" id="SSF49562">
    <property type="entry name" value="C2 domain (Calcium/lipid-binding domain, CaLB)"/>
    <property type="match status" value="1"/>
</dbReference>
<dbReference type="STRING" id="93625.A0A409WSB5"/>
<accession>A0A409WSB5</accession>
<evidence type="ECO:0000256" key="1">
    <source>
        <dbReference type="ARBA" id="ARBA00012368"/>
    </source>
</evidence>
<evidence type="ECO:0000259" key="8">
    <source>
        <dbReference type="PROSITE" id="PS50004"/>
    </source>
</evidence>
<dbReference type="SMART" id="SM00148">
    <property type="entry name" value="PLCXc"/>
    <property type="match status" value="1"/>
</dbReference>
<evidence type="ECO:0000256" key="6">
    <source>
        <dbReference type="RuleBase" id="RU361133"/>
    </source>
</evidence>
<dbReference type="Pfam" id="PF00388">
    <property type="entry name" value="PI-PLC-X"/>
    <property type="match status" value="1"/>
</dbReference>
<reference evidence="11 12" key="1">
    <citation type="journal article" date="2018" name="Evol. Lett.">
        <title>Horizontal gene cluster transfer increased hallucinogenic mushroom diversity.</title>
        <authorList>
            <person name="Reynolds H.T."/>
            <person name="Vijayakumar V."/>
            <person name="Gluck-Thaler E."/>
            <person name="Korotkin H.B."/>
            <person name="Matheny P.B."/>
            <person name="Slot J.C."/>
        </authorList>
    </citation>
    <scope>NUCLEOTIDE SEQUENCE [LARGE SCALE GENOMIC DNA]</scope>
    <source>
        <strain evidence="11 12">2631</strain>
    </source>
</reference>
<dbReference type="CDD" id="cd13360">
    <property type="entry name" value="PH_PLC_fungal"/>
    <property type="match status" value="1"/>
</dbReference>
<keyword evidence="5" id="KW-0807">Transducer</keyword>
<dbReference type="PROSITE" id="PS50007">
    <property type="entry name" value="PIPLC_X_DOMAIN"/>
    <property type="match status" value="1"/>
</dbReference>
<dbReference type="InterPro" id="IPR001711">
    <property type="entry name" value="PLipase_C_Pinositol-sp_Y"/>
</dbReference>
<dbReference type="InterPro" id="IPR002048">
    <property type="entry name" value="EF_hand_dom"/>
</dbReference>
<dbReference type="CDD" id="cd16207">
    <property type="entry name" value="EFh_ScPlc1p_like"/>
    <property type="match status" value="1"/>
</dbReference>
<dbReference type="Gene3D" id="3.20.20.190">
    <property type="entry name" value="Phosphatidylinositol (PI) phosphodiesterase"/>
    <property type="match status" value="2"/>
</dbReference>
<gene>
    <name evidence="11" type="ORF">CVT25_015887</name>
</gene>
<name>A0A409WSB5_PSICY</name>
<feature type="compositionally biased region" description="Basic and acidic residues" evidence="7">
    <location>
        <begin position="661"/>
        <end position="671"/>
    </location>
</feature>
<dbReference type="InterPro" id="IPR000008">
    <property type="entry name" value="C2_dom"/>
</dbReference>
<organism evidence="11 12">
    <name type="scientific">Psilocybe cyanescens</name>
    <dbReference type="NCBI Taxonomy" id="93625"/>
    <lineage>
        <taxon>Eukaryota</taxon>
        <taxon>Fungi</taxon>
        <taxon>Dikarya</taxon>
        <taxon>Basidiomycota</taxon>
        <taxon>Agaricomycotina</taxon>
        <taxon>Agaricomycetes</taxon>
        <taxon>Agaricomycetidae</taxon>
        <taxon>Agaricales</taxon>
        <taxon>Agaricineae</taxon>
        <taxon>Strophariaceae</taxon>
        <taxon>Psilocybe</taxon>
    </lineage>
</organism>
<dbReference type="InterPro" id="IPR037755">
    <property type="entry name" value="Plc1_PH"/>
</dbReference>
<evidence type="ECO:0000313" key="12">
    <source>
        <dbReference type="Proteomes" id="UP000283269"/>
    </source>
</evidence>
<dbReference type="InterPro" id="IPR011993">
    <property type="entry name" value="PH-like_dom_sf"/>
</dbReference>
<evidence type="ECO:0000256" key="2">
    <source>
        <dbReference type="ARBA" id="ARBA00022801"/>
    </source>
</evidence>
<feature type="domain" description="C2" evidence="8">
    <location>
        <begin position="927"/>
        <end position="1133"/>
    </location>
</feature>
<dbReference type="InterPro" id="IPR017946">
    <property type="entry name" value="PLC-like_Pdiesterase_TIM-brl"/>
</dbReference>
<dbReference type="PROSITE" id="PS50004">
    <property type="entry name" value="C2"/>
    <property type="match status" value="1"/>
</dbReference>
<dbReference type="GO" id="GO:0016042">
    <property type="term" value="P:lipid catabolic process"/>
    <property type="evidence" value="ECO:0007669"/>
    <property type="project" value="UniProtKB-KW"/>
</dbReference>
<dbReference type="SMART" id="SM00149">
    <property type="entry name" value="PLCYc"/>
    <property type="match status" value="1"/>
</dbReference>
<dbReference type="SUPFAM" id="SSF51695">
    <property type="entry name" value="PLC-like phosphodiesterases"/>
    <property type="match status" value="1"/>
</dbReference>
<dbReference type="SUPFAM" id="SSF47473">
    <property type="entry name" value="EF-hand"/>
    <property type="match status" value="1"/>
</dbReference>
<comment type="caution">
    <text evidence="11">The sequence shown here is derived from an EMBL/GenBank/DDBJ whole genome shotgun (WGS) entry which is preliminary data.</text>
</comment>
<evidence type="ECO:0000259" key="9">
    <source>
        <dbReference type="PROSITE" id="PS50008"/>
    </source>
</evidence>
<dbReference type="EMBL" id="NHYD01003260">
    <property type="protein sequence ID" value="PPQ81366.1"/>
    <property type="molecule type" value="Genomic_DNA"/>
</dbReference>
<dbReference type="OrthoDB" id="269822at2759"/>
<keyword evidence="4 6" id="KW-0443">Lipid metabolism</keyword>